<dbReference type="CDD" id="cd12394">
    <property type="entry name" value="RRM1_RBM34"/>
    <property type="match status" value="1"/>
</dbReference>
<keyword evidence="4" id="KW-0346">Stress response</keyword>
<comment type="similarity">
    <text evidence="8">Belongs to the HSF family.</text>
</comment>
<dbReference type="InterPro" id="IPR036390">
    <property type="entry name" value="WH_DNA-bd_sf"/>
</dbReference>
<dbReference type="GO" id="GO:0034605">
    <property type="term" value="P:cellular response to heat"/>
    <property type="evidence" value="ECO:0007669"/>
    <property type="project" value="TreeGrafter"/>
</dbReference>
<comment type="subcellular location">
    <subcellularLocation>
        <location evidence="1">Nucleus</location>
    </subcellularLocation>
</comment>
<feature type="region of interest" description="Disordered" evidence="9">
    <location>
        <begin position="335"/>
        <end position="398"/>
    </location>
</feature>
<keyword evidence="12" id="KW-1185">Reference proteome</keyword>
<dbReference type="InterPro" id="IPR036388">
    <property type="entry name" value="WH-like_DNA-bd_sf"/>
</dbReference>
<protein>
    <recommendedName>
        <fullName evidence="10">RRM domain-containing protein</fullName>
    </recommendedName>
</protein>
<dbReference type="SUPFAM" id="SSF54928">
    <property type="entry name" value="RNA-binding domain, RBD"/>
    <property type="match status" value="2"/>
</dbReference>
<feature type="compositionally biased region" description="Polar residues" evidence="9">
    <location>
        <begin position="344"/>
        <end position="359"/>
    </location>
</feature>
<dbReference type="SUPFAM" id="SSF46785">
    <property type="entry name" value="Winged helix' DNA-binding domain"/>
    <property type="match status" value="1"/>
</dbReference>
<feature type="domain" description="RRM" evidence="10">
    <location>
        <begin position="239"/>
        <end position="320"/>
    </location>
</feature>
<organism evidence="11 12">
    <name type="scientific">Paspalum notatum var. saurae</name>
    <dbReference type="NCBI Taxonomy" id="547442"/>
    <lineage>
        <taxon>Eukaryota</taxon>
        <taxon>Viridiplantae</taxon>
        <taxon>Streptophyta</taxon>
        <taxon>Embryophyta</taxon>
        <taxon>Tracheophyta</taxon>
        <taxon>Spermatophyta</taxon>
        <taxon>Magnoliopsida</taxon>
        <taxon>Liliopsida</taxon>
        <taxon>Poales</taxon>
        <taxon>Poaceae</taxon>
        <taxon>PACMAD clade</taxon>
        <taxon>Panicoideae</taxon>
        <taxon>Andropogonodae</taxon>
        <taxon>Paspaleae</taxon>
        <taxon>Paspalinae</taxon>
        <taxon>Paspalum</taxon>
    </lineage>
</organism>
<feature type="domain" description="RRM" evidence="10">
    <location>
        <begin position="107"/>
        <end position="228"/>
    </location>
</feature>
<sequence>MEGGVSTASAAEAATAPLCNGGPAPPQFLMKTYAMVSDPATDGIVSWGGPEKKSLVVWNTAEFARDILPKYFNHSNFSSFVRELNTYLDSNHIQADMASSPQSRLARTVFVANLPSSTKRKALTEEFAAFGEIACVKIVGYMPLRSKRKMLTKAFPAFGEIKSVRIRSPLVNTACTRKGGISVGTVNELVDNVNAYIVFKEEWSARAALSHNMALFEGNHIRVDILRGGGGGPVDDSKRTVIVENLPFDVKDEELYQLFCSSNRTEGDVEAIHVIRDPNSNLGNGAAYVLFKTRQAARSIVWKQDMTIRHCPLRLTRAQPVDTTPEACKKLHVPKHEEVLMPGSKSNEGSEQSKTNEAGTSAPKGKRPAVAARMEPAKKRKLGGQTPESTHRFKKPRK</sequence>
<dbReference type="GO" id="GO:0000978">
    <property type="term" value="F:RNA polymerase II cis-regulatory region sequence-specific DNA binding"/>
    <property type="evidence" value="ECO:0007669"/>
    <property type="project" value="TreeGrafter"/>
</dbReference>
<dbReference type="Pfam" id="PF00447">
    <property type="entry name" value="HSF_DNA-bind"/>
    <property type="match status" value="1"/>
</dbReference>
<evidence type="ECO:0000256" key="5">
    <source>
        <dbReference type="ARBA" id="ARBA00023125"/>
    </source>
</evidence>
<dbReference type="SMART" id="SM00360">
    <property type="entry name" value="RRM"/>
    <property type="match status" value="2"/>
</dbReference>
<dbReference type="InterPro" id="IPR000504">
    <property type="entry name" value="RRM_dom"/>
</dbReference>
<evidence type="ECO:0000256" key="7">
    <source>
        <dbReference type="PROSITE-ProRule" id="PRU00176"/>
    </source>
</evidence>
<dbReference type="AlphaFoldDB" id="A0AAQ3SWT3"/>
<keyword evidence="6" id="KW-0539">Nucleus</keyword>
<name>A0AAQ3SWT3_PASNO</name>
<evidence type="ECO:0000259" key="10">
    <source>
        <dbReference type="PROSITE" id="PS50102"/>
    </source>
</evidence>
<reference evidence="11 12" key="1">
    <citation type="submission" date="2024-02" db="EMBL/GenBank/DDBJ databases">
        <title>High-quality chromosome-scale genome assembly of Pensacola bahiagrass (Paspalum notatum Flugge var. saurae).</title>
        <authorList>
            <person name="Vega J.M."/>
            <person name="Podio M."/>
            <person name="Orjuela J."/>
            <person name="Siena L.A."/>
            <person name="Pessino S.C."/>
            <person name="Combes M.C."/>
            <person name="Mariac C."/>
            <person name="Albertini E."/>
            <person name="Pupilli F."/>
            <person name="Ortiz J.P.A."/>
            <person name="Leblanc O."/>
        </authorList>
    </citation>
    <scope>NUCLEOTIDE SEQUENCE [LARGE SCALE GENOMIC DNA]</scope>
    <source>
        <strain evidence="11">R1</strain>
        <tissue evidence="11">Leaf</tissue>
    </source>
</reference>
<evidence type="ECO:0000256" key="9">
    <source>
        <dbReference type="SAM" id="MobiDB-lite"/>
    </source>
</evidence>
<dbReference type="Gene3D" id="3.30.70.330">
    <property type="match status" value="3"/>
</dbReference>
<dbReference type="Gene3D" id="1.10.10.10">
    <property type="entry name" value="Winged helix-like DNA-binding domain superfamily/Winged helix DNA-binding domain"/>
    <property type="match status" value="1"/>
</dbReference>
<keyword evidence="3" id="KW-0597">Phosphoprotein</keyword>
<evidence type="ECO:0000256" key="4">
    <source>
        <dbReference type="ARBA" id="ARBA00023016"/>
    </source>
</evidence>
<dbReference type="Pfam" id="PF00076">
    <property type="entry name" value="RRM_1"/>
    <property type="match status" value="1"/>
</dbReference>
<dbReference type="PANTHER" id="PTHR10015">
    <property type="entry name" value="HEAT SHOCK TRANSCRIPTION FACTOR"/>
    <property type="match status" value="1"/>
</dbReference>
<dbReference type="GO" id="GO:0003700">
    <property type="term" value="F:DNA-binding transcription factor activity"/>
    <property type="evidence" value="ECO:0007669"/>
    <property type="project" value="InterPro"/>
</dbReference>
<evidence type="ECO:0000256" key="1">
    <source>
        <dbReference type="ARBA" id="ARBA00004123"/>
    </source>
</evidence>
<dbReference type="PANTHER" id="PTHR10015:SF427">
    <property type="entry name" value="HEAT SHOCK FACTOR PROTEIN"/>
    <property type="match status" value="1"/>
</dbReference>
<dbReference type="PROSITE" id="PS50102">
    <property type="entry name" value="RRM"/>
    <property type="match status" value="2"/>
</dbReference>
<dbReference type="Proteomes" id="UP001341281">
    <property type="component" value="Chromosome 02"/>
</dbReference>
<keyword evidence="5" id="KW-0238">DNA-binding</keyword>
<evidence type="ECO:0000313" key="11">
    <source>
        <dbReference type="EMBL" id="WVZ61329.1"/>
    </source>
</evidence>
<dbReference type="InterPro" id="IPR012677">
    <property type="entry name" value="Nucleotide-bd_a/b_plait_sf"/>
</dbReference>
<accession>A0AAQ3SWT3</accession>
<evidence type="ECO:0000256" key="3">
    <source>
        <dbReference type="ARBA" id="ARBA00022553"/>
    </source>
</evidence>
<evidence type="ECO:0000256" key="6">
    <source>
        <dbReference type="ARBA" id="ARBA00023242"/>
    </source>
</evidence>
<evidence type="ECO:0000256" key="2">
    <source>
        <dbReference type="ARBA" id="ARBA00011233"/>
    </source>
</evidence>
<dbReference type="InterPro" id="IPR000232">
    <property type="entry name" value="HSF_DNA-bd"/>
</dbReference>
<keyword evidence="7" id="KW-0694">RNA-binding</keyword>
<proteinExistence type="inferred from homology"/>
<evidence type="ECO:0000256" key="8">
    <source>
        <dbReference type="RuleBase" id="RU004020"/>
    </source>
</evidence>
<comment type="subunit">
    <text evidence="2">Homotrimer.</text>
</comment>
<dbReference type="InterPro" id="IPR035979">
    <property type="entry name" value="RBD_domain_sf"/>
</dbReference>
<dbReference type="SMART" id="SM00415">
    <property type="entry name" value="HSF"/>
    <property type="match status" value="1"/>
</dbReference>
<dbReference type="EMBL" id="CP144746">
    <property type="protein sequence ID" value="WVZ61329.1"/>
    <property type="molecule type" value="Genomic_DNA"/>
</dbReference>
<dbReference type="GO" id="GO:0006357">
    <property type="term" value="P:regulation of transcription by RNA polymerase II"/>
    <property type="evidence" value="ECO:0007669"/>
    <property type="project" value="TreeGrafter"/>
</dbReference>
<evidence type="ECO:0000313" key="12">
    <source>
        <dbReference type="Proteomes" id="UP001341281"/>
    </source>
</evidence>
<dbReference type="GO" id="GO:0003723">
    <property type="term" value="F:RNA binding"/>
    <property type="evidence" value="ECO:0007669"/>
    <property type="project" value="UniProtKB-UniRule"/>
</dbReference>
<gene>
    <name evidence="11" type="ORF">U9M48_011227</name>
</gene>
<dbReference type="GO" id="GO:0005634">
    <property type="term" value="C:nucleus"/>
    <property type="evidence" value="ECO:0007669"/>
    <property type="project" value="UniProtKB-SubCell"/>
</dbReference>
<dbReference type="PRINTS" id="PR00056">
    <property type="entry name" value="HSFDOMAIN"/>
</dbReference>